<name>A0ABS6AVF4_9NOCA</name>
<evidence type="ECO:0000256" key="1">
    <source>
        <dbReference type="SAM" id="MobiDB-lite"/>
    </source>
</evidence>
<evidence type="ECO:0000256" key="2">
    <source>
        <dbReference type="SAM" id="Phobius"/>
    </source>
</evidence>
<feature type="region of interest" description="Disordered" evidence="1">
    <location>
        <begin position="253"/>
        <end position="276"/>
    </location>
</feature>
<dbReference type="Proteomes" id="UP000733379">
    <property type="component" value="Unassembled WGS sequence"/>
</dbReference>
<keyword evidence="2" id="KW-1133">Transmembrane helix</keyword>
<proteinExistence type="predicted"/>
<feature type="transmembrane region" description="Helical" evidence="2">
    <location>
        <begin position="200"/>
        <end position="218"/>
    </location>
</feature>
<dbReference type="RefSeq" id="WP_215916918.1">
    <property type="nucleotide sequence ID" value="NZ_JAHKNI010000003.1"/>
</dbReference>
<comment type="caution">
    <text evidence="3">The sequence shown here is derived from an EMBL/GenBank/DDBJ whole genome shotgun (WGS) entry which is preliminary data.</text>
</comment>
<dbReference type="EMBL" id="JAHKNI010000003">
    <property type="protein sequence ID" value="MBU3062013.1"/>
    <property type="molecule type" value="Genomic_DNA"/>
</dbReference>
<reference evidence="3 4" key="1">
    <citation type="submission" date="2021-06" db="EMBL/GenBank/DDBJ databases">
        <title>Actinomycetes sequencing.</title>
        <authorList>
            <person name="Shan Q."/>
        </authorList>
    </citation>
    <scope>NUCLEOTIDE SEQUENCE [LARGE SCALE GENOMIC DNA]</scope>
    <source>
        <strain evidence="3 4">NEAU-G5</strain>
    </source>
</reference>
<protein>
    <submittedName>
        <fullName evidence="3">DUF2127 domain-containing protein</fullName>
    </submittedName>
</protein>
<feature type="transmembrane region" description="Helical" evidence="2">
    <location>
        <begin position="72"/>
        <end position="96"/>
    </location>
</feature>
<feature type="transmembrane region" description="Helical" evidence="2">
    <location>
        <begin position="146"/>
        <end position="170"/>
    </location>
</feature>
<dbReference type="Pfam" id="PF09900">
    <property type="entry name" value="DUF2127"/>
    <property type="match status" value="1"/>
</dbReference>
<keyword evidence="4" id="KW-1185">Reference proteome</keyword>
<keyword evidence="2" id="KW-0472">Membrane</keyword>
<feature type="transmembrane region" description="Helical" evidence="2">
    <location>
        <begin position="177"/>
        <end position="194"/>
    </location>
</feature>
<accession>A0ABS6AVF4</accession>
<sequence>MDFSLRTCSWRGHATYAPDETELARRLHVSTPAGTAWRCLRCGDFVVGEPRGRGPADEAPEVPRGRLLRDRFILRLLAVERIFRGVLFVALAAGVFQVRRSQTKLHESFDKEMPLIRPITDQLGWNPDNSKIVHFIEEGWKLSPTVLTLIAAGLLAYAIIEFIEAIGLWLAQRWGEYFAVIATAIFLPLEIYELTEKITVLRAGMLAINIVAVLWLLWSKRLFGLNGGGRAYHAEHNEESLLTVERSAVAVGTGAAEGGPDEPTVRMSHAPQRSGR</sequence>
<keyword evidence="2" id="KW-0812">Transmembrane</keyword>
<evidence type="ECO:0000313" key="4">
    <source>
        <dbReference type="Proteomes" id="UP000733379"/>
    </source>
</evidence>
<organism evidence="3 4">
    <name type="scientific">Nocardia albiluteola</name>
    <dbReference type="NCBI Taxonomy" id="2842303"/>
    <lineage>
        <taxon>Bacteria</taxon>
        <taxon>Bacillati</taxon>
        <taxon>Actinomycetota</taxon>
        <taxon>Actinomycetes</taxon>
        <taxon>Mycobacteriales</taxon>
        <taxon>Nocardiaceae</taxon>
        <taxon>Nocardia</taxon>
    </lineage>
</organism>
<evidence type="ECO:0000313" key="3">
    <source>
        <dbReference type="EMBL" id="MBU3062013.1"/>
    </source>
</evidence>
<gene>
    <name evidence="3" type="ORF">KO481_10810</name>
</gene>
<dbReference type="InterPro" id="IPR021125">
    <property type="entry name" value="DUF2127"/>
</dbReference>